<dbReference type="GO" id="GO:0005737">
    <property type="term" value="C:cytoplasm"/>
    <property type="evidence" value="ECO:0007669"/>
    <property type="project" value="TreeGrafter"/>
</dbReference>
<dbReference type="PIRSF" id="PIRSF004486">
    <property type="entry name" value="MraW"/>
    <property type="match status" value="1"/>
</dbReference>
<dbReference type="GO" id="GO:0071424">
    <property type="term" value="F:rRNA (cytosine-N4-)-methyltransferase activity"/>
    <property type="evidence" value="ECO:0007669"/>
    <property type="project" value="TreeGrafter"/>
</dbReference>
<comment type="caution">
    <text evidence="5">The sequence shown here is derived from an EMBL/GenBank/DDBJ whole genome shotgun (WGS) entry which is preliminary data.</text>
</comment>
<reference evidence="5" key="1">
    <citation type="submission" date="2023-03" db="EMBL/GenBank/DDBJ databases">
        <authorList>
            <person name="Steffen K."/>
            <person name="Cardenas P."/>
        </authorList>
    </citation>
    <scope>NUCLEOTIDE SEQUENCE</scope>
</reference>
<proteinExistence type="inferred from homology"/>
<keyword evidence="4" id="KW-0949">S-adenosyl-L-methionine</keyword>
<protein>
    <submittedName>
        <fullName evidence="5">Ribosomal RNA small subunit methyltransferase H</fullName>
    </submittedName>
</protein>
<dbReference type="GO" id="GO:0070475">
    <property type="term" value="P:rRNA base methylation"/>
    <property type="evidence" value="ECO:0007669"/>
    <property type="project" value="TreeGrafter"/>
</dbReference>
<keyword evidence="2 5" id="KW-0489">Methyltransferase</keyword>
<dbReference type="PANTHER" id="PTHR11265:SF0">
    <property type="entry name" value="12S RRNA N4-METHYLCYTIDINE METHYLTRANSFERASE"/>
    <property type="match status" value="1"/>
</dbReference>
<keyword evidence="6" id="KW-1185">Reference proteome</keyword>
<organism evidence="5 6">
    <name type="scientific">Geodia barretti</name>
    <name type="common">Barrett's horny sponge</name>
    <dbReference type="NCBI Taxonomy" id="519541"/>
    <lineage>
        <taxon>Eukaryota</taxon>
        <taxon>Metazoa</taxon>
        <taxon>Porifera</taxon>
        <taxon>Demospongiae</taxon>
        <taxon>Heteroscleromorpha</taxon>
        <taxon>Tetractinellida</taxon>
        <taxon>Astrophorina</taxon>
        <taxon>Geodiidae</taxon>
        <taxon>Geodia</taxon>
    </lineage>
</organism>
<gene>
    <name evidence="5" type="ORF">GBAR_LOCUS18908</name>
</gene>
<accession>A0AA35SQP1</accession>
<evidence type="ECO:0000256" key="2">
    <source>
        <dbReference type="ARBA" id="ARBA00022603"/>
    </source>
</evidence>
<sequence length="274" mass="30310">MGVYIDGTVGLGGHSTAILETSAPNGRVIGIDLDVEALTIAKSRLHVFGERYSLINGNFAEMDVLLERHSVHAVDGILLDLGVSSLQLDAPHRGFSFNHTGPLDMRMNARQAALTAMQVVNDSPMDVLVEIFKRYGEERFAKRIAHRIIQTRRETPIATTTQLAEIVKQAVPHGVSKIHPATRVFQALRIHINAELENLAMGLDVAIQLLKPGGCLCVIAFHSLEDRIVKHRFRTCEHTASLEILTKRPILPDAVEVQHNPRARSAKLRVARKL</sequence>
<dbReference type="InterPro" id="IPR029063">
    <property type="entry name" value="SAM-dependent_MTases_sf"/>
</dbReference>
<dbReference type="NCBIfam" id="TIGR00006">
    <property type="entry name" value="16S rRNA (cytosine(1402)-N(4))-methyltransferase RsmH"/>
    <property type="match status" value="1"/>
</dbReference>
<dbReference type="InterPro" id="IPR023397">
    <property type="entry name" value="SAM-dep_MeTrfase_MraW_recog"/>
</dbReference>
<dbReference type="InterPro" id="IPR002903">
    <property type="entry name" value="RsmH"/>
</dbReference>
<dbReference type="Pfam" id="PF01795">
    <property type="entry name" value="Methyltransf_5"/>
    <property type="match status" value="1"/>
</dbReference>
<dbReference type="PANTHER" id="PTHR11265">
    <property type="entry name" value="S-ADENOSYL-METHYLTRANSFERASE MRAW"/>
    <property type="match status" value="1"/>
</dbReference>
<evidence type="ECO:0000256" key="3">
    <source>
        <dbReference type="ARBA" id="ARBA00022679"/>
    </source>
</evidence>
<dbReference type="SUPFAM" id="SSF81799">
    <property type="entry name" value="Putative methyltransferase TM0872, insert domain"/>
    <property type="match status" value="1"/>
</dbReference>
<dbReference type="HAMAP" id="MF_01007">
    <property type="entry name" value="16SrRNA_methyltr_H"/>
    <property type="match status" value="1"/>
</dbReference>
<dbReference type="AlphaFoldDB" id="A0AA35SQP1"/>
<evidence type="ECO:0000313" key="6">
    <source>
        <dbReference type="Proteomes" id="UP001174909"/>
    </source>
</evidence>
<dbReference type="SUPFAM" id="SSF53335">
    <property type="entry name" value="S-adenosyl-L-methionine-dependent methyltransferases"/>
    <property type="match status" value="1"/>
</dbReference>
<keyword evidence="3" id="KW-0808">Transferase</keyword>
<evidence type="ECO:0000313" key="5">
    <source>
        <dbReference type="EMBL" id="CAI8033528.1"/>
    </source>
</evidence>
<dbReference type="Proteomes" id="UP001174909">
    <property type="component" value="Unassembled WGS sequence"/>
</dbReference>
<dbReference type="Gene3D" id="3.40.50.150">
    <property type="entry name" value="Vaccinia Virus protein VP39"/>
    <property type="match status" value="1"/>
</dbReference>
<evidence type="ECO:0000256" key="4">
    <source>
        <dbReference type="ARBA" id="ARBA00022691"/>
    </source>
</evidence>
<name>A0AA35SQP1_GEOBA</name>
<evidence type="ECO:0000256" key="1">
    <source>
        <dbReference type="ARBA" id="ARBA00010396"/>
    </source>
</evidence>
<comment type="similarity">
    <text evidence="1">Belongs to the methyltransferase superfamily. RsmH family.</text>
</comment>
<dbReference type="Gene3D" id="1.10.150.170">
    <property type="entry name" value="Putative methyltransferase TM0872, insert domain"/>
    <property type="match status" value="1"/>
</dbReference>
<dbReference type="EMBL" id="CASHTH010002675">
    <property type="protein sequence ID" value="CAI8033528.1"/>
    <property type="molecule type" value="Genomic_DNA"/>
</dbReference>